<protein>
    <submittedName>
        <fullName evidence="1">Uncharacterized protein</fullName>
    </submittedName>
</protein>
<accession>A0A450YK55</accession>
<organism evidence="1">
    <name type="scientific">Candidatus Kentrum sp. TC</name>
    <dbReference type="NCBI Taxonomy" id="2126339"/>
    <lineage>
        <taxon>Bacteria</taxon>
        <taxon>Pseudomonadati</taxon>
        <taxon>Pseudomonadota</taxon>
        <taxon>Gammaproteobacteria</taxon>
        <taxon>Candidatus Kentrum</taxon>
    </lineage>
</organism>
<evidence type="ECO:0000313" key="1">
    <source>
        <dbReference type="EMBL" id="VFK41886.1"/>
    </source>
</evidence>
<sequence>MAGGDEEAVSALVKRLYGSLASRPRARASMGAHAPILVIEEMGDSGMVQWR</sequence>
<name>A0A450YK55_9GAMM</name>
<proteinExistence type="predicted"/>
<dbReference type="EMBL" id="CAADFS010000011">
    <property type="protein sequence ID" value="VFK41886.1"/>
    <property type="molecule type" value="Genomic_DNA"/>
</dbReference>
<gene>
    <name evidence="1" type="ORF">BECKTC1821D_GA0114238_101128</name>
</gene>
<reference evidence="1" key="1">
    <citation type="submission" date="2019-02" db="EMBL/GenBank/DDBJ databases">
        <authorList>
            <person name="Gruber-Vodicka R. H."/>
            <person name="Seah K. B. B."/>
        </authorList>
    </citation>
    <scope>NUCLEOTIDE SEQUENCE</scope>
    <source>
        <strain evidence="1">BECK_BZ123</strain>
    </source>
</reference>
<dbReference type="AlphaFoldDB" id="A0A450YK55"/>